<evidence type="ECO:0000313" key="2">
    <source>
        <dbReference type="Proteomes" id="UP001375228"/>
    </source>
</evidence>
<gene>
    <name evidence="1" type="ORF">V9385_09875</name>
</gene>
<dbReference type="Gene3D" id="2.10.10.20">
    <property type="entry name" value="Carbohydrate-binding module superfamily 5/12"/>
    <property type="match status" value="1"/>
</dbReference>
<keyword evidence="2" id="KW-1185">Reference proteome</keyword>
<organism evidence="1 2">
    <name type="scientific">Pseudomonas juntendi</name>
    <dbReference type="NCBI Taxonomy" id="2666183"/>
    <lineage>
        <taxon>Bacteria</taxon>
        <taxon>Pseudomonadati</taxon>
        <taxon>Pseudomonadota</taxon>
        <taxon>Gammaproteobacteria</taxon>
        <taxon>Pseudomonadales</taxon>
        <taxon>Pseudomonadaceae</taxon>
        <taxon>Pseudomonas</taxon>
    </lineage>
</organism>
<dbReference type="Proteomes" id="UP001375228">
    <property type="component" value="Chromosome"/>
</dbReference>
<dbReference type="EMBL" id="CP146691">
    <property type="protein sequence ID" value="WWY22883.1"/>
    <property type="molecule type" value="Genomic_DNA"/>
</dbReference>
<name>A0ABZ2JHZ3_9PSED</name>
<proteinExistence type="predicted"/>
<sequence>MRIIEPVEITPAMAVMEAFLVEPNAEPLVVQVGQSFQVASMLTNVPEADYPLWVSTTAYAVGAVVMLEHRNYEALVANTNKNPTGAATDPPTWLDLGPTNRWRMFDDKIGTVTSNPESIALTIAPGRAVDSLAFFSLDAASIYVRVVDPYQGIVYESEVSPVSTDGINDWYDYFFSPVEVNEDFVLLGLPAGGYGSIEIKIAKPGGIAKVGALILGKAAVLGEALYGTSVGITDYSRKERDTFGNMIIVERGYSKRADFDVIVQTNMVSQVQRLLSKYRAKPLVWIGEASFQSTILYGYYKEFNLVISGPTASDCSISVEGLI</sequence>
<protein>
    <submittedName>
        <fullName evidence="1">Uncharacterized protein</fullName>
    </submittedName>
</protein>
<evidence type="ECO:0000313" key="1">
    <source>
        <dbReference type="EMBL" id="WWY22883.1"/>
    </source>
</evidence>
<accession>A0ABZ2JHZ3</accession>
<dbReference type="RefSeq" id="WP_336848598.1">
    <property type="nucleotide sequence ID" value="NZ_CP146690.1"/>
</dbReference>
<reference evidence="1 2" key="1">
    <citation type="submission" date="2024-03" db="EMBL/GenBank/DDBJ databases">
        <title>Pseudomonas juntendi.</title>
        <authorList>
            <person name="Liu Y."/>
        </authorList>
    </citation>
    <scope>NUCLEOTIDE SEQUENCE [LARGE SCALE GENOMIC DNA]</scope>
    <source>
        <strain evidence="1 2">L4046hy</strain>
    </source>
</reference>